<keyword evidence="2" id="KW-1185">Reference proteome</keyword>
<protein>
    <submittedName>
        <fullName evidence="1">Uncharacterized protein</fullName>
    </submittedName>
</protein>
<sequence length="50" mass="5149">MEAISSLLAEAEAASRVVYCLVVEVVVETALVVEVVVETALGVAVEEMAG</sequence>
<gene>
    <name evidence="1" type="ORF">CRG98_049135</name>
</gene>
<proteinExistence type="predicted"/>
<accession>A0A2I0HFL9</accession>
<evidence type="ECO:0000313" key="2">
    <source>
        <dbReference type="Proteomes" id="UP000233551"/>
    </source>
</evidence>
<name>A0A2I0HFL9_PUNGR</name>
<feature type="non-terminal residue" evidence="1">
    <location>
        <position position="50"/>
    </location>
</feature>
<evidence type="ECO:0000313" key="1">
    <source>
        <dbReference type="EMBL" id="PKI26176.1"/>
    </source>
</evidence>
<reference evidence="1 2" key="1">
    <citation type="submission" date="2017-11" db="EMBL/GenBank/DDBJ databases">
        <title>De-novo sequencing of pomegranate (Punica granatum L.) genome.</title>
        <authorList>
            <person name="Akparov Z."/>
            <person name="Amiraslanov A."/>
            <person name="Hajiyeva S."/>
            <person name="Abbasov M."/>
            <person name="Kaur K."/>
            <person name="Hamwieh A."/>
            <person name="Solovyev V."/>
            <person name="Salamov A."/>
            <person name="Braich B."/>
            <person name="Kosarev P."/>
            <person name="Mahmoud A."/>
            <person name="Hajiyev E."/>
            <person name="Babayeva S."/>
            <person name="Izzatullayeva V."/>
            <person name="Mammadov A."/>
            <person name="Mammadov A."/>
            <person name="Sharifova S."/>
            <person name="Ojaghi J."/>
            <person name="Eynullazada K."/>
            <person name="Bayramov B."/>
            <person name="Abdulazimova A."/>
            <person name="Shahmuradov I."/>
        </authorList>
    </citation>
    <scope>NUCLEOTIDE SEQUENCE [LARGE SCALE GENOMIC DNA]</scope>
    <source>
        <strain evidence="2">cv. AG2017</strain>
        <tissue evidence="1">Leaf</tissue>
    </source>
</reference>
<dbReference type="Proteomes" id="UP000233551">
    <property type="component" value="Unassembled WGS sequence"/>
</dbReference>
<dbReference type="EMBL" id="PGOL01035793">
    <property type="protein sequence ID" value="PKI26176.1"/>
    <property type="molecule type" value="Genomic_DNA"/>
</dbReference>
<organism evidence="1 2">
    <name type="scientific">Punica granatum</name>
    <name type="common">Pomegranate</name>
    <dbReference type="NCBI Taxonomy" id="22663"/>
    <lineage>
        <taxon>Eukaryota</taxon>
        <taxon>Viridiplantae</taxon>
        <taxon>Streptophyta</taxon>
        <taxon>Embryophyta</taxon>
        <taxon>Tracheophyta</taxon>
        <taxon>Spermatophyta</taxon>
        <taxon>Magnoliopsida</taxon>
        <taxon>eudicotyledons</taxon>
        <taxon>Gunneridae</taxon>
        <taxon>Pentapetalae</taxon>
        <taxon>rosids</taxon>
        <taxon>malvids</taxon>
        <taxon>Myrtales</taxon>
        <taxon>Lythraceae</taxon>
        <taxon>Punica</taxon>
    </lineage>
</organism>
<dbReference type="AlphaFoldDB" id="A0A2I0HFL9"/>
<comment type="caution">
    <text evidence="1">The sequence shown here is derived from an EMBL/GenBank/DDBJ whole genome shotgun (WGS) entry which is preliminary data.</text>
</comment>